<accession>A0A7R8HAS3</accession>
<protein>
    <submittedName>
        <fullName evidence="1">(salmon louse) hypothetical protein</fullName>
    </submittedName>
</protein>
<reference evidence="1" key="1">
    <citation type="submission" date="2021-02" db="EMBL/GenBank/DDBJ databases">
        <authorList>
            <person name="Bekaert M."/>
        </authorList>
    </citation>
    <scope>NUCLEOTIDE SEQUENCE</scope>
    <source>
        <strain evidence="1">IoA-00</strain>
    </source>
</reference>
<dbReference type="Proteomes" id="UP000675881">
    <property type="component" value="Chromosome 6"/>
</dbReference>
<name>A0A7R8HAS3_LEPSM</name>
<organism evidence="1 2">
    <name type="scientific">Lepeophtheirus salmonis</name>
    <name type="common">Salmon louse</name>
    <name type="synonym">Caligus salmonis</name>
    <dbReference type="NCBI Taxonomy" id="72036"/>
    <lineage>
        <taxon>Eukaryota</taxon>
        <taxon>Metazoa</taxon>
        <taxon>Ecdysozoa</taxon>
        <taxon>Arthropoda</taxon>
        <taxon>Crustacea</taxon>
        <taxon>Multicrustacea</taxon>
        <taxon>Hexanauplia</taxon>
        <taxon>Copepoda</taxon>
        <taxon>Siphonostomatoida</taxon>
        <taxon>Caligidae</taxon>
        <taxon>Lepeophtheirus</taxon>
    </lineage>
</organism>
<evidence type="ECO:0000313" key="1">
    <source>
        <dbReference type="EMBL" id="CAF2971096.1"/>
    </source>
</evidence>
<dbReference type="AlphaFoldDB" id="A0A7R8HAS3"/>
<evidence type="ECO:0000313" key="2">
    <source>
        <dbReference type="Proteomes" id="UP000675881"/>
    </source>
</evidence>
<gene>
    <name evidence="1" type="ORF">LSAA_11290</name>
</gene>
<keyword evidence="2" id="KW-1185">Reference proteome</keyword>
<dbReference type="EMBL" id="HG994585">
    <property type="protein sequence ID" value="CAF2971096.1"/>
    <property type="molecule type" value="Genomic_DNA"/>
</dbReference>
<proteinExistence type="predicted"/>
<sequence>MLTPANLQLLKKCIQHWRNSFASFLSKVVTKESDSGDKLLLLNHYASPTVNEYFSDCTTYEEAIQNLNSISIRKKNEILARYELTSRKQGGGESLEQFFRALK</sequence>